<dbReference type="CDD" id="cd01344">
    <property type="entry name" value="PL2_Passenger_AT"/>
    <property type="match status" value="1"/>
</dbReference>
<dbReference type="InterPro" id="IPR036709">
    <property type="entry name" value="Autotransporte_beta_dom_sf"/>
</dbReference>
<evidence type="ECO:0000256" key="1">
    <source>
        <dbReference type="SAM" id="MobiDB-lite"/>
    </source>
</evidence>
<dbReference type="Pfam" id="PF03797">
    <property type="entry name" value="Autotransporter"/>
    <property type="match status" value="1"/>
</dbReference>
<dbReference type="InterPro" id="IPR012332">
    <property type="entry name" value="Autotransporter_pectin_lyase_C"/>
</dbReference>
<feature type="domain" description="Autotransporter" evidence="2">
    <location>
        <begin position="867"/>
        <end position="1153"/>
    </location>
</feature>
<dbReference type="Proteomes" id="UP000291822">
    <property type="component" value="Unassembled WGS sequence"/>
</dbReference>
<dbReference type="AlphaFoldDB" id="A0A4R0Z2D7"/>
<evidence type="ECO:0000313" key="4">
    <source>
        <dbReference type="Proteomes" id="UP000291822"/>
    </source>
</evidence>
<dbReference type="InterPro" id="IPR043990">
    <property type="entry name" value="AC_1"/>
</dbReference>
<reference evidence="3 4" key="1">
    <citation type="submission" date="2019-02" db="EMBL/GenBank/DDBJ databases">
        <title>Dyella amyloliquefaciens sp. nov., isolated from forest soil.</title>
        <authorList>
            <person name="Gao Z.-H."/>
            <person name="Qiu L.-H."/>
        </authorList>
    </citation>
    <scope>NUCLEOTIDE SEQUENCE [LARGE SCALE GENOMIC DNA]</scope>
    <source>
        <strain evidence="3 4">KACC 12747</strain>
    </source>
</reference>
<dbReference type="Gene3D" id="2.160.20.20">
    <property type="match status" value="1"/>
</dbReference>
<proteinExistence type="predicted"/>
<dbReference type="GO" id="GO:0019867">
    <property type="term" value="C:outer membrane"/>
    <property type="evidence" value="ECO:0007669"/>
    <property type="project" value="InterPro"/>
</dbReference>
<protein>
    <submittedName>
        <fullName evidence="3">Autotransporter outer membrane beta-barrel domain-containing protein</fullName>
    </submittedName>
</protein>
<feature type="compositionally biased region" description="Pro residues" evidence="1">
    <location>
        <begin position="763"/>
        <end position="811"/>
    </location>
</feature>
<evidence type="ECO:0000259" key="2">
    <source>
        <dbReference type="PROSITE" id="PS51208"/>
    </source>
</evidence>
<dbReference type="SMART" id="SM00869">
    <property type="entry name" value="Autotransporter"/>
    <property type="match status" value="1"/>
</dbReference>
<dbReference type="SUPFAM" id="SSF103515">
    <property type="entry name" value="Autotransporter"/>
    <property type="match status" value="1"/>
</dbReference>
<organism evidence="3 4">
    <name type="scientific">Dyella soli</name>
    <dbReference type="NCBI Taxonomy" id="522319"/>
    <lineage>
        <taxon>Bacteria</taxon>
        <taxon>Pseudomonadati</taxon>
        <taxon>Pseudomonadota</taxon>
        <taxon>Gammaproteobacteria</taxon>
        <taxon>Lysobacterales</taxon>
        <taxon>Rhodanobacteraceae</taxon>
        <taxon>Dyella</taxon>
    </lineage>
</organism>
<dbReference type="InterPro" id="IPR005546">
    <property type="entry name" value="Autotransporte_beta"/>
</dbReference>
<dbReference type="Pfam" id="PF18883">
    <property type="entry name" value="AC_1"/>
    <property type="match status" value="1"/>
</dbReference>
<dbReference type="InterPro" id="IPR011050">
    <property type="entry name" value="Pectin_lyase_fold/virulence"/>
</dbReference>
<dbReference type="InterPro" id="IPR006315">
    <property type="entry name" value="OM_autotransptr_brl_dom"/>
</dbReference>
<dbReference type="PROSITE" id="PS51208">
    <property type="entry name" value="AUTOTRANSPORTER"/>
    <property type="match status" value="1"/>
</dbReference>
<dbReference type="SUPFAM" id="SSF51126">
    <property type="entry name" value="Pectin lyase-like"/>
    <property type="match status" value="1"/>
</dbReference>
<keyword evidence="4" id="KW-1185">Reference proteome</keyword>
<accession>A0A4R0Z2D7</accession>
<comment type="caution">
    <text evidence="3">The sequence shown here is derived from an EMBL/GenBank/DDBJ whole genome shotgun (WGS) entry which is preliminary data.</text>
</comment>
<dbReference type="Gene3D" id="2.40.128.130">
    <property type="entry name" value="Autotransporter beta-domain"/>
    <property type="match status" value="1"/>
</dbReference>
<sequence length="1153" mass="118044">MAVVGGLAEIECSAAPRILAMQLARRSLTYSIQVALLGTLATSTLGSGHLYAQSVGPGTVTAPVNVTTGTTTIVGNTTVDVRSGANNATNVSGGTLVVDMRAGSRPGAISLLTNGGNALYTNGGIISVPAGVNITTGTGAALYADGSAASLTLNGGLVTSLGGGYAAVARNGAQVSITSSNFNDPFYSGASAAGNGMVADAGGVITVAGTSSMATSGTNRVAFGASGAGSAININTPFTFSGGLSGVTMYGLGALGVYLYDGGAVNFSQPQTIVITGNSGVGVSVDQTTMATPINGLTVNFTATSGSGGSGAIVMRNGSAQLSNFVVTGPAAAVGVWTQAGTSATLTGSSRIDINSATNGQSWRIATTSLVNPIFGQVTAPSWRAGLLNLGGQMTSTGTTINANASGSYGAYAGANGTSNSTMSLANNTINATGSRTIGMMGYTNSQYVVSDSQITNTGGSVALYAWSYANPSNNQPIVSATTMSFTNSTITATGGAAGLWTVNQNKGLYANAISFDGGGLSSDGYAMLGQGVSDIAATNGASITGGQWLLYAEGINTSGGDAATLVNLSASGASRLSGLVEADSDSTANVTLTDRSSWVGKAFYASNVSVDGSSSWSIPASSVLSGTLTNNGLVAFTAPVANEFKSLYVHSYAGAGTLGINTVLGDDNSLTDRLIIDGGTATGTSRIAVTNVGGAGAETTGNGILVVQVANGGATSANAFALAGTVIAGPYAYLLHRGGVSPGVENDWFLRNTIECTTPGTPGCPAPPDPPDPPAPPPPPPPPPPAPPPDPVNPPTPDPGPPAPPVPDPVAPGGGEDPVTPVYRPEVSLYTALPAMALRYGWAMLDNLHERVGEEEQLRGRSDLREDDYLNALWVRVIGEDGNVRGASEGIYNGSPKYDYNIMALQAGMDVYAQEHDDRQRDHVGVTLGTGRIRSDVANYDGTDAGDDVVKGQSLGAYWTHFWTEGQYLDAVWQGTWGKYSAKSDDGIELHHDSFGWAASLEGGYPFHDDTQVWEPQAQVIYQHANSGTTSDIGATIRFSDITSLIGRVGLRWANTWIQQPGSDGSPRLLTGWLRANVWKEFKGEPVTSFSSADGYVPFQGSIKGSWWQLNGGVTWEWDRNASFYANVGYQNGFGSRGFHAWDAKVGMRWNW</sequence>
<evidence type="ECO:0000313" key="3">
    <source>
        <dbReference type="EMBL" id="TCI13346.1"/>
    </source>
</evidence>
<gene>
    <name evidence="3" type="ORF">EZM97_08730</name>
</gene>
<dbReference type="EMBL" id="SJTG01000001">
    <property type="protein sequence ID" value="TCI13346.1"/>
    <property type="molecule type" value="Genomic_DNA"/>
</dbReference>
<name>A0A4R0Z2D7_9GAMM</name>
<dbReference type="NCBIfam" id="TIGR01414">
    <property type="entry name" value="autotrans_barl"/>
    <property type="match status" value="1"/>
</dbReference>
<feature type="region of interest" description="Disordered" evidence="1">
    <location>
        <begin position="760"/>
        <end position="820"/>
    </location>
</feature>